<accession>A0AAJ0GLZ9</accession>
<dbReference type="GO" id="GO:0031510">
    <property type="term" value="C:SUMO activating enzyme complex"/>
    <property type="evidence" value="ECO:0007669"/>
    <property type="project" value="TreeGrafter"/>
</dbReference>
<dbReference type="PANTHER" id="PTHR10953">
    <property type="entry name" value="UBIQUITIN-ACTIVATING ENZYME E1"/>
    <property type="match status" value="1"/>
</dbReference>
<dbReference type="EMBL" id="JAUDZG010000007">
    <property type="protein sequence ID" value="KAK3302398.1"/>
    <property type="molecule type" value="Genomic_DNA"/>
</dbReference>
<dbReference type="Pfam" id="PF00899">
    <property type="entry name" value="ThiF"/>
    <property type="match status" value="1"/>
</dbReference>
<keyword evidence="5" id="KW-0539">Nucleus</keyword>
<sequence length="445" mass="47219">MDQQSQPHAPITIPGDRQNAQLAALPIMQSHSEASGSVPAPSNNISADEIALYDRQIRLWGMKAQEKIRNANILLITMKALANEIAKNLVLAGIGSLTILDSEPVTPADLGAQFLLSEESTPIGVNRAAACADALRRLNPRVRVYVDTVDVRLKPPSFFAPFDIVIATDLDPVTLNLINTAARLNNRPFYAAGSHGIYGFLFADLIEHDFVISRAKSNMPTPLGPETRTRAVLAVQPKPGDEATTELVTKREVYSTWLLASGASRLPPEILRSPRRRRAVTPILTCLRALWEYTSTYGAPPRRDDHESLAAFTMLCGEQHKALGLPADTLRSEVLRSFLQNIGSEIAPVAAVLGGQLAQDVINVLGQTQQPVQNLVVFDGEAMEANVFALHPEGELGRGLLPLSGANVDTNAVAAAAAAAAAGADAGGVGPAGGVAMDGVPVAPV</sequence>
<dbReference type="RefSeq" id="XP_062718178.1">
    <property type="nucleotide sequence ID" value="XM_062867219.1"/>
</dbReference>
<dbReference type="GeneID" id="87886048"/>
<dbReference type="GO" id="GO:0019948">
    <property type="term" value="F:SUMO activating enzyme activity"/>
    <property type="evidence" value="ECO:0007669"/>
    <property type="project" value="TreeGrafter"/>
</dbReference>
<evidence type="ECO:0000256" key="3">
    <source>
        <dbReference type="ARBA" id="ARBA00005673"/>
    </source>
</evidence>
<dbReference type="SUPFAM" id="SSF69572">
    <property type="entry name" value="Activating enzymes of the ubiquitin-like proteins"/>
    <property type="match status" value="1"/>
</dbReference>
<dbReference type="GO" id="GO:0016925">
    <property type="term" value="P:protein sumoylation"/>
    <property type="evidence" value="ECO:0007669"/>
    <property type="project" value="TreeGrafter"/>
</dbReference>
<dbReference type="InterPro" id="IPR035985">
    <property type="entry name" value="Ubiquitin-activating_enz"/>
</dbReference>
<protein>
    <recommendedName>
        <fullName evidence="6">Ubiquitin-like 1-activating enzyme E1A</fullName>
    </recommendedName>
</protein>
<dbReference type="InterPro" id="IPR000594">
    <property type="entry name" value="ThiF_NAD_FAD-bd"/>
</dbReference>
<evidence type="ECO:0000256" key="4">
    <source>
        <dbReference type="ARBA" id="ARBA00022786"/>
    </source>
</evidence>
<evidence type="ECO:0000256" key="5">
    <source>
        <dbReference type="ARBA" id="ARBA00023242"/>
    </source>
</evidence>
<evidence type="ECO:0000256" key="1">
    <source>
        <dbReference type="ARBA" id="ARBA00004123"/>
    </source>
</evidence>
<organism evidence="8 9">
    <name type="scientific">Chaetomium strumarium</name>
    <dbReference type="NCBI Taxonomy" id="1170767"/>
    <lineage>
        <taxon>Eukaryota</taxon>
        <taxon>Fungi</taxon>
        <taxon>Dikarya</taxon>
        <taxon>Ascomycota</taxon>
        <taxon>Pezizomycotina</taxon>
        <taxon>Sordariomycetes</taxon>
        <taxon>Sordariomycetidae</taxon>
        <taxon>Sordariales</taxon>
        <taxon>Chaetomiaceae</taxon>
        <taxon>Chaetomium</taxon>
    </lineage>
</organism>
<dbReference type="GO" id="GO:0005737">
    <property type="term" value="C:cytoplasm"/>
    <property type="evidence" value="ECO:0007669"/>
    <property type="project" value="TreeGrafter"/>
</dbReference>
<comment type="caution">
    <text evidence="8">The sequence shown here is derived from an EMBL/GenBank/DDBJ whole genome shotgun (WGS) entry which is preliminary data.</text>
</comment>
<comment type="subcellular location">
    <subcellularLocation>
        <location evidence="1">Nucleus</location>
    </subcellularLocation>
</comment>
<evidence type="ECO:0000313" key="8">
    <source>
        <dbReference type="EMBL" id="KAK3302398.1"/>
    </source>
</evidence>
<reference evidence="8" key="2">
    <citation type="submission" date="2023-06" db="EMBL/GenBank/DDBJ databases">
        <authorList>
            <consortium name="Lawrence Berkeley National Laboratory"/>
            <person name="Mondo S.J."/>
            <person name="Hensen N."/>
            <person name="Bonometti L."/>
            <person name="Westerberg I."/>
            <person name="Brannstrom I.O."/>
            <person name="Guillou S."/>
            <person name="Cros-Aarteil S."/>
            <person name="Calhoun S."/>
            <person name="Haridas S."/>
            <person name="Kuo A."/>
            <person name="Pangilinan J."/>
            <person name="Riley R."/>
            <person name="Labutti K."/>
            <person name="Andreopoulos B."/>
            <person name="Lipzen A."/>
            <person name="Chen C."/>
            <person name="Yanf M."/>
            <person name="Daum C."/>
            <person name="Ng V."/>
            <person name="Clum A."/>
            <person name="Steindorff A."/>
            <person name="Ohm R."/>
            <person name="Martin F."/>
            <person name="Silar P."/>
            <person name="Natvig D."/>
            <person name="Lalanne C."/>
            <person name="Gautier V."/>
            <person name="Ament-Velasquez S.L."/>
            <person name="Kruys A."/>
            <person name="Hutchinson M.I."/>
            <person name="Powell A.J."/>
            <person name="Barry K."/>
            <person name="Miller A.N."/>
            <person name="Grigoriev I.V."/>
            <person name="Debuchy R."/>
            <person name="Gladieux P."/>
            <person name="Thoren M.H."/>
            <person name="Johannesson H."/>
        </authorList>
    </citation>
    <scope>NUCLEOTIDE SEQUENCE</scope>
    <source>
        <strain evidence="8">CBS 333.67</strain>
    </source>
</reference>
<name>A0AAJ0GLZ9_9PEZI</name>
<proteinExistence type="inferred from homology"/>
<keyword evidence="9" id="KW-1185">Reference proteome</keyword>
<evidence type="ECO:0000259" key="7">
    <source>
        <dbReference type="Pfam" id="PF00899"/>
    </source>
</evidence>
<dbReference type="PANTHER" id="PTHR10953:SF162">
    <property type="entry name" value="SUMO-ACTIVATING ENZYME SUBUNIT 1"/>
    <property type="match status" value="1"/>
</dbReference>
<dbReference type="Gene3D" id="3.40.50.720">
    <property type="entry name" value="NAD(P)-binding Rossmann-like Domain"/>
    <property type="match status" value="1"/>
</dbReference>
<evidence type="ECO:0000256" key="6">
    <source>
        <dbReference type="ARBA" id="ARBA00044354"/>
    </source>
</evidence>
<dbReference type="InterPro" id="IPR045886">
    <property type="entry name" value="ThiF/MoeB/HesA"/>
</dbReference>
<evidence type="ECO:0000256" key="2">
    <source>
        <dbReference type="ARBA" id="ARBA00004718"/>
    </source>
</evidence>
<dbReference type="PRINTS" id="PR01849">
    <property type="entry name" value="UBIQUITINACT"/>
</dbReference>
<gene>
    <name evidence="8" type="ORF">B0T15DRAFT_496866</name>
</gene>
<reference evidence="8" key="1">
    <citation type="journal article" date="2023" name="Mol. Phylogenet. Evol.">
        <title>Genome-scale phylogeny and comparative genomics of the fungal order Sordariales.</title>
        <authorList>
            <person name="Hensen N."/>
            <person name="Bonometti L."/>
            <person name="Westerberg I."/>
            <person name="Brannstrom I.O."/>
            <person name="Guillou S."/>
            <person name="Cros-Aarteil S."/>
            <person name="Calhoun S."/>
            <person name="Haridas S."/>
            <person name="Kuo A."/>
            <person name="Mondo S."/>
            <person name="Pangilinan J."/>
            <person name="Riley R."/>
            <person name="LaButti K."/>
            <person name="Andreopoulos B."/>
            <person name="Lipzen A."/>
            <person name="Chen C."/>
            <person name="Yan M."/>
            <person name="Daum C."/>
            <person name="Ng V."/>
            <person name="Clum A."/>
            <person name="Steindorff A."/>
            <person name="Ohm R.A."/>
            <person name="Martin F."/>
            <person name="Silar P."/>
            <person name="Natvig D.O."/>
            <person name="Lalanne C."/>
            <person name="Gautier V."/>
            <person name="Ament-Velasquez S.L."/>
            <person name="Kruys A."/>
            <person name="Hutchinson M.I."/>
            <person name="Powell A.J."/>
            <person name="Barry K."/>
            <person name="Miller A.N."/>
            <person name="Grigoriev I.V."/>
            <person name="Debuchy R."/>
            <person name="Gladieux P."/>
            <person name="Hiltunen Thoren M."/>
            <person name="Johannesson H."/>
        </authorList>
    </citation>
    <scope>NUCLEOTIDE SEQUENCE</scope>
    <source>
        <strain evidence="8">CBS 333.67</strain>
    </source>
</reference>
<dbReference type="AlphaFoldDB" id="A0AAJ0GLZ9"/>
<feature type="domain" description="THIF-type NAD/FAD binding fold" evidence="7">
    <location>
        <begin position="53"/>
        <end position="389"/>
    </location>
</feature>
<comment type="similarity">
    <text evidence="3">Belongs to the ubiquitin-activating E1 family.</text>
</comment>
<keyword evidence="4" id="KW-0833">Ubl conjugation pathway</keyword>
<dbReference type="Proteomes" id="UP001273166">
    <property type="component" value="Unassembled WGS sequence"/>
</dbReference>
<comment type="pathway">
    <text evidence="2">Protein modification; protein sumoylation.</text>
</comment>
<evidence type="ECO:0000313" key="9">
    <source>
        <dbReference type="Proteomes" id="UP001273166"/>
    </source>
</evidence>
<dbReference type="CDD" id="cd01492">
    <property type="entry name" value="Aos1_SUMO"/>
    <property type="match status" value="1"/>
</dbReference>
<dbReference type="InterPro" id="IPR000011">
    <property type="entry name" value="UBQ/SUMO-activ_enz_E1-like"/>
</dbReference>